<dbReference type="EMBL" id="WOEY01000132">
    <property type="protein sequence ID" value="NPT46273.1"/>
    <property type="molecule type" value="Genomic_DNA"/>
</dbReference>
<accession>A0ABX2BQP3</accession>
<dbReference type="InterPro" id="IPR011991">
    <property type="entry name" value="ArsR-like_HTH"/>
</dbReference>
<dbReference type="InterPro" id="IPR036388">
    <property type="entry name" value="WH-like_DNA-bd_sf"/>
</dbReference>
<gene>
    <name evidence="1" type="ORF">GNZ12_13850</name>
    <name evidence="2" type="ORF">GNZ12_34110</name>
</gene>
<dbReference type="Pfam" id="PF25212">
    <property type="entry name" value="HVO_A0114"/>
    <property type="match status" value="1"/>
</dbReference>
<dbReference type="CDD" id="cd00090">
    <property type="entry name" value="HTH_ARSR"/>
    <property type="match status" value="1"/>
</dbReference>
<sequence>MSFLTLASVPFDAMNQPITVFRDDRHRDLNLIFFEDAEHLLAILTPARLEIIRLLREKGPAPAGTIATCLHRDRLTVSRDLGVLLDAQVIDLERDARYVFGFEGIRVVMQYPPSGLRGARS</sequence>
<dbReference type="Gene3D" id="1.10.10.10">
    <property type="entry name" value="Winged helix-like DNA-binding domain superfamily/Winged helix DNA-binding domain"/>
    <property type="match status" value="1"/>
</dbReference>
<evidence type="ECO:0000313" key="2">
    <source>
        <dbReference type="EMBL" id="NPT46273.1"/>
    </source>
</evidence>
<protein>
    <submittedName>
        <fullName evidence="1">Helix-turn-helix domain-containing protein</fullName>
    </submittedName>
</protein>
<dbReference type="Proteomes" id="UP000652198">
    <property type="component" value="Unassembled WGS sequence"/>
</dbReference>
<dbReference type="EMBL" id="WOEY01000057">
    <property type="protein sequence ID" value="NPT42370.1"/>
    <property type="molecule type" value="Genomic_DNA"/>
</dbReference>
<name>A0ABX2BQP3_9BURK</name>
<proteinExistence type="predicted"/>
<dbReference type="SUPFAM" id="SSF46785">
    <property type="entry name" value="Winged helix' DNA-binding domain"/>
    <property type="match status" value="1"/>
</dbReference>
<evidence type="ECO:0000313" key="1">
    <source>
        <dbReference type="EMBL" id="NPT42370.1"/>
    </source>
</evidence>
<keyword evidence="3" id="KW-1185">Reference proteome</keyword>
<evidence type="ECO:0000313" key="3">
    <source>
        <dbReference type="Proteomes" id="UP000652198"/>
    </source>
</evidence>
<dbReference type="RefSeq" id="WP_172310862.1">
    <property type="nucleotide sequence ID" value="NZ_WOEY01000057.1"/>
</dbReference>
<reference evidence="1 3" key="1">
    <citation type="submission" date="2019-11" db="EMBL/GenBank/DDBJ databases">
        <title>Metabolism of dissolved organic matter in forest soils.</title>
        <authorList>
            <person name="Cyle K.T."/>
            <person name="Wilhelm R.C."/>
            <person name="Martinez C.E."/>
        </authorList>
    </citation>
    <scope>NUCLEOTIDE SEQUENCE [LARGE SCALE GENOMIC DNA]</scope>
    <source>
        <strain evidence="1 3">1N</strain>
    </source>
</reference>
<dbReference type="InterPro" id="IPR036390">
    <property type="entry name" value="WH_DNA-bd_sf"/>
</dbReference>
<organism evidence="1 3">
    <name type="scientific">Paraburkholderia solitsugae</name>
    <dbReference type="NCBI Taxonomy" id="2675748"/>
    <lineage>
        <taxon>Bacteria</taxon>
        <taxon>Pseudomonadati</taxon>
        <taxon>Pseudomonadota</taxon>
        <taxon>Betaproteobacteria</taxon>
        <taxon>Burkholderiales</taxon>
        <taxon>Burkholderiaceae</taxon>
        <taxon>Paraburkholderia</taxon>
    </lineage>
</organism>
<comment type="caution">
    <text evidence="1">The sequence shown here is derived from an EMBL/GenBank/DDBJ whole genome shotgun (WGS) entry which is preliminary data.</text>
</comment>